<proteinExistence type="predicted"/>
<dbReference type="InterPro" id="IPR023214">
    <property type="entry name" value="HAD_sf"/>
</dbReference>
<name>A0A7W8YCD3_9MICC</name>
<dbReference type="PANTHER" id="PTHR10000">
    <property type="entry name" value="PHOSPHOSERINE PHOSPHATASE"/>
    <property type="match status" value="1"/>
</dbReference>
<reference evidence="1 2" key="1">
    <citation type="submission" date="2020-08" db="EMBL/GenBank/DDBJ databases">
        <title>Sequencing the genomes of 1000 actinobacteria strains.</title>
        <authorList>
            <person name="Klenk H.-P."/>
        </authorList>
    </citation>
    <scope>NUCLEOTIDE SEQUENCE [LARGE SCALE GENOMIC DNA]</scope>
    <source>
        <strain evidence="1 2">DSM 23694</strain>
    </source>
</reference>
<keyword evidence="2" id="KW-1185">Reference proteome</keyword>
<dbReference type="GO" id="GO:0005829">
    <property type="term" value="C:cytosol"/>
    <property type="evidence" value="ECO:0007669"/>
    <property type="project" value="TreeGrafter"/>
</dbReference>
<dbReference type="Gene3D" id="3.40.50.1000">
    <property type="entry name" value="HAD superfamily/HAD-like"/>
    <property type="match status" value="1"/>
</dbReference>
<dbReference type="SUPFAM" id="SSF56784">
    <property type="entry name" value="HAD-like"/>
    <property type="match status" value="1"/>
</dbReference>
<gene>
    <name evidence="1" type="ORF">BKA12_001851</name>
</gene>
<sequence length="287" mass="30444">MKSATLNIMNGVHPATNGATPKKLVSLDVDGTLVNHDGHMSPRVREMAQAVVNEGHHVVISTGRSRGATLPIVELLGIERGHAVASNGGVTLRIDTSGPDGYEVINRETFHPGQVLVKLRKALPTAKFALETVTGEFLATERFQDMSFGVDARGVAFDQLLDVEAVRLVVFATDTSAEDFGDAVQNIGLHGVTYSVGYSAWLDIAGEGISKASALQNLHDRLTNAGHVISETVAVGDGRNDVEMLQWADRGVAMGQAPDEVKSVANEVTGGVDEDGLADVLESLLER</sequence>
<dbReference type="Proteomes" id="UP000523863">
    <property type="component" value="Unassembled WGS sequence"/>
</dbReference>
<protein>
    <submittedName>
        <fullName evidence="1">Cof subfamily protein (Haloacid dehalogenase superfamily)</fullName>
    </submittedName>
</protein>
<dbReference type="PROSITE" id="PS01228">
    <property type="entry name" value="COF_1"/>
    <property type="match status" value="1"/>
</dbReference>
<accession>A0A7W8YCD3</accession>
<dbReference type="InterPro" id="IPR036412">
    <property type="entry name" value="HAD-like_sf"/>
</dbReference>
<dbReference type="NCBIfam" id="TIGR01484">
    <property type="entry name" value="HAD-SF-IIB"/>
    <property type="match status" value="1"/>
</dbReference>
<dbReference type="EMBL" id="JACHBL010000001">
    <property type="protein sequence ID" value="MBB5598771.1"/>
    <property type="molecule type" value="Genomic_DNA"/>
</dbReference>
<dbReference type="AlphaFoldDB" id="A0A7W8YCD3"/>
<evidence type="ECO:0000313" key="2">
    <source>
        <dbReference type="Proteomes" id="UP000523863"/>
    </source>
</evidence>
<dbReference type="GO" id="GO:0000287">
    <property type="term" value="F:magnesium ion binding"/>
    <property type="evidence" value="ECO:0007669"/>
    <property type="project" value="TreeGrafter"/>
</dbReference>
<organism evidence="1 2">
    <name type="scientific">Neomicrococcus lactis</name>
    <dbReference type="NCBI Taxonomy" id="732241"/>
    <lineage>
        <taxon>Bacteria</taxon>
        <taxon>Bacillati</taxon>
        <taxon>Actinomycetota</taxon>
        <taxon>Actinomycetes</taxon>
        <taxon>Micrococcales</taxon>
        <taxon>Micrococcaceae</taxon>
        <taxon>Neomicrococcus</taxon>
    </lineage>
</organism>
<dbReference type="PANTHER" id="PTHR10000:SF8">
    <property type="entry name" value="HAD SUPERFAMILY HYDROLASE-LIKE, TYPE 3"/>
    <property type="match status" value="1"/>
</dbReference>
<dbReference type="GO" id="GO:0016791">
    <property type="term" value="F:phosphatase activity"/>
    <property type="evidence" value="ECO:0007669"/>
    <property type="project" value="TreeGrafter"/>
</dbReference>
<dbReference type="InterPro" id="IPR006379">
    <property type="entry name" value="HAD-SF_hydro_IIB"/>
</dbReference>
<comment type="caution">
    <text evidence="1">The sequence shown here is derived from an EMBL/GenBank/DDBJ whole genome shotgun (WGS) entry which is preliminary data.</text>
</comment>
<dbReference type="Gene3D" id="3.30.1240.10">
    <property type="match status" value="1"/>
</dbReference>
<dbReference type="PROSITE" id="PS01229">
    <property type="entry name" value="COF_2"/>
    <property type="match status" value="1"/>
</dbReference>
<evidence type="ECO:0000313" key="1">
    <source>
        <dbReference type="EMBL" id="MBB5598771.1"/>
    </source>
</evidence>
<dbReference type="RefSeq" id="WP_246361656.1">
    <property type="nucleotide sequence ID" value="NZ_JACHBL010000001.1"/>
</dbReference>
<dbReference type="Pfam" id="PF08282">
    <property type="entry name" value="Hydrolase_3"/>
    <property type="match status" value="1"/>
</dbReference>